<reference evidence="1" key="1">
    <citation type="submission" date="2018-05" db="EMBL/GenBank/DDBJ databases">
        <authorList>
            <person name="Lanie J.A."/>
            <person name="Ng W.-L."/>
            <person name="Kazmierczak K.M."/>
            <person name="Andrzejewski T.M."/>
            <person name="Davidsen T.M."/>
            <person name="Wayne K.J."/>
            <person name="Tettelin H."/>
            <person name="Glass J.I."/>
            <person name="Rusch D."/>
            <person name="Podicherti R."/>
            <person name="Tsui H.-C.T."/>
            <person name="Winkler M.E."/>
        </authorList>
    </citation>
    <scope>NUCLEOTIDE SEQUENCE</scope>
</reference>
<organism evidence="1">
    <name type="scientific">marine metagenome</name>
    <dbReference type="NCBI Taxonomy" id="408172"/>
    <lineage>
        <taxon>unclassified sequences</taxon>
        <taxon>metagenomes</taxon>
        <taxon>ecological metagenomes</taxon>
    </lineage>
</organism>
<evidence type="ECO:0000313" key="1">
    <source>
        <dbReference type="EMBL" id="SVB21949.1"/>
    </source>
</evidence>
<name>A0A382C7V3_9ZZZZ</name>
<evidence type="ECO:0008006" key="2">
    <source>
        <dbReference type="Google" id="ProtNLM"/>
    </source>
</evidence>
<dbReference type="EMBL" id="UINC01033143">
    <property type="protein sequence ID" value="SVB21949.1"/>
    <property type="molecule type" value="Genomic_DNA"/>
</dbReference>
<gene>
    <name evidence="1" type="ORF">METZ01_LOCUS174803</name>
</gene>
<proteinExistence type="predicted"/>
<accession>A0A382C7V3</accession>
<dbReference type="AlphaFoldDB" id="A0A382C7V3"/>
<protein>
    <recommendedName>
        <fullName evidence="2">Zinc finger CHC2-type domain-containing protein</fullName>
    </recommendedName>
</protein>
<sequence length="152" mass="17112">MGKMSTAVPQTQPIDQLLSRLELVRQVKPDHWRAKCPVHQRENSRNRTLSIVETESSSVLIHCFADCAYDAVLNAIGLQPSDLYPKDEWIQEAKYIRKPSSKSYRRVIENARGAATIVEVGARMMSRGETLDADDLITLAGASEDLRRMLDV</sequence>